<comment type="caution">
    <text evidence="9">The sequence shown here is derived from an EMBL/GenBank/DDBJ whole genome shotgun (WGS) entry which is preliminary data.</text>
</comment>
<keyword evidence="9" id="KW-0762">Sugar transport</keyword>
<evidence type="ECO:0000256" key="6">
    <source>
        <dbReference type="ARBA" id="ARBA00023136"/>
    </source>
</evidence>
<keyword evidence="2 7" id="KW-0813">Transport</keyword>
<evidence type="ECO:0000256" key="4">
    <source>
        <dbReference type="ARBA" id="ARBA00022692"/>
    </source>
</evidence>
<dbReference type="InterPro" id="IPR035906">
    <property type="entry name" value="MetI-like_sf"/>
</dbReference>
<dbReference type="InterPro" id="IPR050901">
    <property type="entry name" value="BP-dep_ABC_trans_perm"/>
</dbReference>
<dbReference type="GO" id="GO:0055085">
    <property type="term" value="P:transmembrane transport"/>
    <property type="evidence" value="ECO:0007669"/>
    <property type="project" value="InterPro"/>
</dbReference>
<dbReference type="CDD" id="cd06261">
    <property type="entry name" value="TM_PBP2"/>
    <property type="match status" value="1"/>
</dbReference>
<dbReference type="AlphaFoldDB" id="A0A840SXG3"/>
<evidence type="ECO:0000256" key="1">
    <source>
        <dbReference type="ARBA" id="ARBA00004651"/>
    </source>
</evidence>
<gene>
    <name evidence="9" type="ORF">HNP73_004467</name>
</gene>
<keyword evidence="3" id="KW-1003">Cell membrane</keyword>
<feature type="transmembrane region" description="Helical" evidence="7">
    <location>
        <begin position="134"/>
        <end position="156"/>
    </location>
</feature>
<feature type="transmembrane region" description="Helical" evidence="7">
    <location>
        <begin position="236"/>
        <end position="258"/>
    </location>
</feature>
<dbReference type="EMBL" id="JACHFM010000008">
    <property type="protein sequence ID" value="MBB5224496.1"/>
    <property type="molecule type" value="Genomic_DNA"/>
</dbReference>
<organism evidence="9 10">
    <name type="scientific">Amaricoccus macauensis</name>
    <dbReference type="NCBI Taxonomy" id="57001"/>
    <lineage>
        <taxon>Bacteria</taxon>
        <taxon>Pseudomonadati</taxon>
        <taxon>Pseudomonadota</taxon>
        <taxon>Alphaproteobacteria</taxon>
        <taxon>Rhodobacterales</taxon>
        <taxon>Paracoccaceae</taxon>
        <taxon>Amaricoccus</taxon>
    </lineage>
</organism>
<dbReference type="Pfam" id="PF00528">
    <property type="entry name" value="BPD_transp_1"/>
    <property type="match status" value="1"/>
</dbReference>
<proteinExistence type="inferred from homology"/>
<feature type="transmembrane region" description="Helical" evidence="7">
    <location>
        <begin position="7"/>
        <end position="28"/>
    </location>
</feature>
<feature type="domain" description="ABC transmembrane type-1" evidence="8">
    <location>
        <begin position="66"/>
        <end position="257"/>
    </location>
</feature>
<evidence type="ECO:0000256" key="3">
    <source>
        <dbReference type="ARBA" id="ARBA00022475"/>
    </source>
</evidence>
<keyword evidence="6 7" id="KW-0472">Membrane</keyword>
<feature type="transmembrane region" description="Helical" evidence="7">
    <location>
        <begin position="177"/>
        <end position="199"/>
    </location>
</feature>
<evidence type="ECO:0000256" key="5">
    <source>
        <dbReference type="ARBA" id="ARBA00022989"/>
    </source>
</evidence>
<dbReference type="PANTHER" id="PTHR32243">
    <property type="entry name" value="MALTOSE TRANSPORT SYSTEM PERMEASE-RELATED"/>
    <property type="match status" value="1"/>
</dbReference>
<protein>
    <submittedName>
        <fullName evidence="9">Multiple sugar transport system permease protein</fullName>
    </submittedName>
</protein>
<keyword evidence="5 7" id="KW-1133">Transmembrane helix</keyword>
<dbReference type="Gene3D" id="1.10.3720.10">
    <property type="entry name" value="MetI-like"/>
    <property type="match status" value="1"/>
</dbReference>
<dbReference type="GO" id="GO:0005886">
    <property type="term" value="C:plasma membrane"/>
    <property type="evidence" value="ECO:0007669"/>
    <property type="project" value="UniProtKB-SubCell"/>
</dbReference>
<sequence length="272" mass="28791">MNALRWAVLVIAVLVMNMPVIVTIVTSLKPPAEIMSNPGLIVQSPTLANYATVVTVSDRLNVWAYLTNSVIAALIGSLLPLALCLPFAFAAARRGFGRRLLLPLVVNLRALPLIIFAIPIYLMYQAVGLLDTRIGLGLVLAVVNLPLTMLILLNAIAEIPRELDEAAAMDGARTGRLIARIILPTVRPALATAFVFGFITAWNEFLFGLILTTQHAVPMTVGASFFFATGGGGVQWGVAAAVIVVASLPPVILGLAMYKQIGRAMVAGAVKG</sequence>
<reference evidence="9 10" key="1">
    <citation type="submission" date="2020-08" db="EMBL/GenBank/DDBJ databases">
        <title>Genomic Encyclopedia of Type Strains, Phase IV (KMG-IV): sequencing the most valuable type-strain genomes for metagenomic binning, comparative biology and taxonomic classification.</title>
        <authorList>
            <person name="Goeker M."/>
        </authorList>
    </citation>
    <scope>NUCLEOTIDE SEQUENCE [LARGE SCALE GENOMIC DNA]</scope>
    <source>
        <strain evidence="9 10">DSM 101730</strain>
    </source>
</reference>
<dbReference type="PANTHER" id="PTHR32243:SF18">
    <property type="entry name" value="INNER MEMBRANE ABC TRANSPORTER PERMEASE PROTEIN YCJP"/>
    <property type="match status" value="1"/>
</dbReference>
<dbReference type="PROSITE" id="PS50928">
    <property type="entry name" value="ABC_TM1"/>
    <property type="match status" value="1"/>
</dbReference>
<accession>A0A840SXG3</accession>
<evidence type="ECO:0000256" key="7">
    <source>
        <dbReference type="RuleBase" id="RU363032"/>
    </source>
</evidence>
<keyword evidence="10" id="KW-1185">Reference proteome</keyword>
<keyword evidence="4 7" id="KW-0812">Transmembrane</keyword>
<dbReference type="Proteomes" id="UP000549457">
    <property type="component" value="Unassembled WGS sequence"/>
</dbReference>
<name>A0A840SXG3_9RHOB</name>
<feature type="transmembrane region" description="Helical" evidence="7">
    <location>
        <begin position="100"/>
        <end position="122"/>
    </location>
</feature>
<dbReference type="RefSeq" id="WP_184155287.1">
    <property type="nucleotide sequence ID" value="NZ_JACHFM010000008.1"/>
</dbReference>
<evidence type="ECO:0000259" key="8">
    <source>
        <dbReference type="PROSITE" id="PS50928"/>
    </source>
</evidence>
<feature type="transmembrane region" description="Helical" evidence="7">
    <location>
        <begin position="62"/>
        <end position="88"/>
    </location>
</feature>
<dbReference type="SUPFAM" id="SSF161098">
    <property type="entry name" value="MetI-like"/>
    <property type="match status" value="1"/>
</dbReference>
<comment type="subcellular location">
    <subcellularLocation>
        <location evidence="1 7">Cell membrane</location>
        <topology evidence="1 7">Multi-pass membrane protein</topology>
    </subcellularLocation>
</comment>
<evidence type="ECO:0000313" key="10">
    <source>
        <dbReference type="Proteomes" id="UP000549457"/>
    </source>
</evidence>
<comment type="similarity">
    <text evidence="7">Belongs to the binding-protein-dependent transport system permease family.</text>
</comment>
<dbReference type="InterPro" id="IPR000515">
    <property type="entry name" value="MetI-like"/>
</dbReference>
<evidence type="ECO:0000256" key="2">
    <source>
        <dbReference type="ARBA" id="ARBA00022448"/>
    </source>
</evidence>
<evidence type="ECO:0000313" key="9">
    <source>
        <dbReference type="EMBL" id="MBB5224496.1"/>
    </source>
</evidence>